<dbReference type="OrthoDB" id="1906820at2759"/>
<dbReference type="InterPro" id="IPR002156">
    <property type="entry name" value="RNaseH_domain"/>
</dbReference>
<dbReference type="PANTHER" id="PTHR47723:SF19">
    <property type="entry name" value="POLYNUCLEOTIDYL TRANSFERASE, RIBONUCLEASE H-LIKE SUPERFAMILY PROTEIN"/>
    <property type="match status" value="1"/>
</dbReference>
<comment type="caution">
    <text evidence="2">The sequence shown here is derived from an EMBL/GenBank/DDBJ whole genome shotgun (WGS) entry which is preliminary data.</text>
</comment>
<dbReference type="InParanoid" id="A0A2P5CWB2"/>
<dbReference type="GO" id="GO:0004523">
    <property type="term" value="F:RNA-DNA hybrid ribonuclease activity"/>
    <property type="evidence" value="ECO:0007669"/>
    <property type="project" value="InterPro"/>
</dbReference>
<keyword evidence="3" id="KW-1185">Reference proteome</keyword>
<evidence type="ECO:0000313" key="3">
    <source>
        <dbReference type="Proteomes" id="UP000237000"/>
    </source>
</evidence>
<dbReference type="Proteomes" id="UP000237000">
    <property type="component" value="Unassembled WGS sequence"/>
</dbReference>
<dbReference type="Pfam" id="PF13456">
    <property type="entry name" value="RVT_3"/>
    <property type="match status" value="1"/>
</dbReference>
<dbReference type="InterPro" id="IPR036397">
    <property type="entry name" value="RNaseH_sf"/>
</dbReference>
<evidence type="ECO:0000313" key="2">
    <source>
        <dbReference type="EMBL" id="PON65327.1"/>
    </source>
</evidence>
<reference evidence="3" key="1">
    <citation type="submission" date="2016-06" db="EMBL/GenBank/DDBJ databases">
        <title>Parallel loss of symbiosis genes in relatives of nitrogen-fixing non-legume Parasponia.</title>
        <authorList>
            <person name="Van Velzen R."/>
            <person name="Holmer R."/>
            <person name="Bu F."/>
            <person name="Rutten L."/>
            <person name="Van Zeijl A."/>
            <person name="Liu W."/>
            <person name="Santuari L."/>
            <person name="Cao Q."/>
            <person name="Sharma T."/>
            <person name="Shen D."/>
            <person name="Roswanjaya Y."/>
            <person name="Wardhani T."/>
            <person name="Kalhor M.S."/>
            <person name="Jansen J."/>
            <person name="Van den Hoogen J."/>
            <person name="Gungor B."/>
            <person name="Hartog M."/>
            <person name="Hontelez J."/>
            <person name="Verver J."/>
            <person name="Yang W.-C."/>
            <person name="Schijlen E."/>
            <person name="Repin R."/>
            <person name="Schilthuizen M."/>
            <person name="Schranz E."/>
            <person name="Heidstra R."/>
            <person name="Miyata K."/>
            <person name="Fedorova E."/>
            <person name="Kohlen W."/>
            <person name="Bisseling T."/>
            <person name="Smit S."/>
            <person name="Geurts R."/>
        </authorList>
    </citation>
    <scope>NUCLEOTIDE SEQUENCE [LARGE SCALE GENOMIC DNA]</scope>
    <source>
        <strain evidence="3">cv. RG33-2</strain>
    </source>
</reference>
<sequence>MLKGMDLTVKKGWKFVILEGDCLNVIKALNGDLEAISWEAESYVRAARQLISKCDSVVFYWIPRGINEMAHYVCRFGLLNSFCNYESTDTSPSSVVSTSSIEWRRVFLYP</sequence>
<evidence type="ECO:0000259" key="1">
    <source>
        <dbReference type="Pfam" id="PF13456"/>
    </source>
</evidence>
<protein>
    <submittedName>
        <fullName evidence="2">Ribonuclease H-like domain containing protein</fullName>
    </submittedName>
</protein>
<name>A0A2P5CWB2_TREOI</name>
<dbReference type="GO" id="GO:0003676">
    <property type="term" value="F:nucleic acid binding"/>
    <property type="evidence" value="ECO:0007669"/>
    <property type="project" value="InterPro"/>
</dbReference>
<dbReference type="InterPro" id="IPR053151">
    <property type="entry name" value="RNase_H-like"/>
</dbReference>
<organism evidence="2 3">
    <name type="scientific">Trema orientale</name>
    <name type="common">Charcoal tree</name>
    <name type="synonym">Celtis orientalis</name>
    <dbReference type="NCBI Taxonomy" id="63057"/>
    <lineage>
        <taxon>Eukaryota</taxon>
        <taxon>Viridiplantae</taxon>
        <taxon>Streptophyta</taxon>
        <taxon>Embryophyta</taxon>
        <taxon>Tracheophyta</taxon>
        <taxon>Spermatophyta</taxon>
        <taxon>Magnoliopsida</taxon>
        <taxon>eudicotyledons</taxon>
        <taxon>Gunneridae</taxon>
        <taxon>Pentapetalae</taxon>
        <taxon>rosids</taxon>
        <taxon>fabids</taxon>
        <taxon>Rosales</taxon>
        <taxon>Cannabaceae</taxon>
        <taxon>Trema</taxon>
    </lineage>
</organism>
<dbReference type="AlphaFoldDB" id="A0A2P5CWB2"/>
<dbReference type="InterPro" id="IPR012337">
    <property type="entry name" value="RNaseH-like_sf"/>
</dbReference>
<dbReference type="SUPFAM" id="SSF53098">
    <property type="entry name" value="Ribonuclease H-like"/>
    <property type="match status" value="1"/>
</dbReference>
<feature type="domain" description="RNase H type-1" evidence="1">
    <location>
        <begin position="2"/>
        <end position="76"/>
    </location>
</feature>
<dbReference type="EMBL" id="JXTC01000321">
    <property type="protein sequence ID" value="PON65327.1"/>
    <property type="molecule type" value="Genomic_DNA"/>
</dbReference>
<accession>A0A2P5CWB2</accession>
<dbReference type="PANTHER" id="PTHR47723">
    <property type="entry name" value="OS05G0353850 PROTEIN"/>
    <property type="match status" value="1"/>
</dbReference>
<gene>
    <name evidence="2" type="ORF">TorRG33x02_270930</name>
</gene>
<dbReference type="Gene3D" id="3.30.420.10">
    <property type="entry name" value="Ribonuclease H-like superfamily/Ribonuclease H"/>
    <property type="match status" value="1"/>
</dbReference>
<proteinExistence type="predicted"/>